<feature type="compositionally biased region" description="Basic and acidic residues" evidence="1">
    <location>
        <begin position="506"/>
        <end position="517"/>
    </location>
</feature>
<feature type="region of interest" description="Disordered" evidence="1">
    <location>
        <begin position="477"/>
        <end position="534"/>
    </location>
</feature>
<evidence type="ECO:0008006" key="4">
    <source>
        <dbReference type="Google" id="ProtNLM"/>
    </source>
</evidence>
<proteinExistence type="predicted"/>
<feature type="region of interest" description="Disordered" evidence="1">
    <location>
        <begin position="675"/>
        <end position="695"/>
    </location>
</feature>
<name>A0A4U5NE76_STECR</name>
<keyword evidence="3" id="KW-1185">Reference proteome</keyword>
<dbReference type="Gene3D" id="2.30.29.30">
    <property type="entry name" value="Pleckstrin-homology domain (PH domain)/Phosphotyrosine-binding domain (PTB)"/>
    <property type="match status" value="1"/>
</dbReference>
<gene>
    <name evidence="2" type="ORF">L596_014909</name>
</gene>
<dbReference type="AlphaFoldDB" id="A0A4U5NE76"/>
<organism evidence="2 3">
    <name type="scientific">Steinernema carpocapsae</name>
    <name type="common">Entomopathogenic nematode</name>
    <dbReference type="NCBI Taxonomy" id="34508"/>
    <lineage>
        <taxon>Eukaryota</taxon>
        <taxon>Metazoa</taxon>
        <taxon>Ecdysozoa</taxon>
        <taxon>Nematoda</taxon>
        <taxon>Chromadorea</taxon>
        <taxon>Rhabditida</taxon>
        <taxon>Tylenchina</taxon>
        <taxon>Panagrolaimomorpha</taxon>
        <taxon>Strongyloidoidea</taxon>
        <taxon>Steinernematidae</taxon>
        <taxon>Steinernema</taxon>
    </lineage>
</organism>
<dbReference type="Proteomes" id="UP000298663">
    <property type="component" value="Unassembled WGS sequence"/>
</dbReference>
<reference evidence="2 3" key="1">
    <citation type="journal article" date="2015" name="Genome Biol.">
        <title>Comparative genomics of Steinernema reveals deeply conserved gene regulatory networks.</title>
        <authorList>
            <person name="Dillman A.R."/>
            <person name="Macchietto M."/>
            <person name="Porter C.F."/>
            <person name="Rogers A."/>
            <person name="Williams B."/>
            <person name="Antoshechkin I."/>
            <person name="Lee M.M."/>
            <person name="Goodwin Z."/>
            <person name="Lu X."/>
            <person name="Lewis E.E."/>
            <person name="Goodrich-Blair H."/>
            <person name="Stock S.P."/>
            <person name="Adams B.J."/>
            <person name="Sternberg P.W."/>
            <person name="Mortazavi A."/>
        </authorList>
    </citation>
    <scope>NUCLEOTIDE SEQUENCE [LARGE SCALE GENOMIC DNA]</scope>
    <source>
        <strain evidence="2 3">ALL</strain>
    </source>
</reference>
<comment type="caution">
    <text evidence="2">The sequence shown here is derived from an EMBL/GenBank/DDBJ whole genome shotgun (WGS) entry which is preliminary data.</text>
</comment>
<feature type="compositionally biased region" description="Polar residues" evidence="1">
    <location>
        <begin position="711"/>
        <end position="725"/>
    </location>
</feature>
<sequence length="768" mass="85069">MVTASATSSCFDFGRTSPAMVAENVQGTSEESSDDGVLEITADFLIPPERFLKNRVANRFIRLVNGGIEIHKSEKACRRQGPRLRFVAINDVTNVCLHFMPVGSKKNNFLCIMTQDETFNIYIEKTTELKEWYEAVMKQLIRIRSERQHSQVTRFDFYMMAWNVTITTKPQFATSLNVDEEQKNRDITLNQPYLLTNGGKHRFALMTNQKTIALILRGLSDDVEIPPDVRDKLINGNELRIPFSVISFHTVFRNYVTIRFGRSSILGGGVAWMKVKTRAEARRIFNSIRAWARFNREEALKENNHELQANPTANCQKDVVHYEELMREFFEADSSQIEPVSPPPMNVIPDKRPLEPKEEVIVPAVEVLPAESVGNDYKSAPTRTFSNSSNGPAKAIAEAIPPVESVVQDAIPAAIPQMETQPGYAEMTFAAATAHARAKQKQPVSVCSYASGSTDSFMSPTVRSNAASFNDRQFHGDVRAASRTSAKSDSEASDDSRARAHSMSTAERERQPKEIRPRGLTAPAKDTVSSARRQADHEMFDFTIDRSDALSNSSNRKSVSRQSTEFRSPSSSLNAGVGSRKASASKQRPTSAADDAIMASDTDGYLPMTYSDASTISLPHRPKTGSNISNKSFPRRSIEDLTEEKDDYVLTNTPIQKSQTATQPLKLSYMETISEGGSPSIPHRNPKHASTASAHSAEETIEYATLEFGDGSSSCGPPDTPNSDRSAPRAKLSVCDFSDYSEITPSGTHTLHQHFSPKKSVSSVHNMK</sequence>
<feature type="compositionally biased region" description="Polar residues" evidence="1">
    <location>
        <begin position="759"/>
        <end position="768"/>
    </location>
</feature>
<dbReference type="SUPFAM" id="SSF50729">
    <property type="entry name" value="PH domain-like"/>
    <property type="match status" value="1"/>
</dbReference>
<dbReference type="EMBL" id="AZBU02000004">
    <property type="protein sequence ID" value="TKR80940.1"/>
    <property type="molecule type" value="Genomic_DNA"/>
</dbReference>
<evidence type="ECO:0000256" key="1">
    <source>
        <dbReference type="SAM" id="MobiDB-lite"/>
    </source>
</evidence>
<feature type="region of interest" description="Disordered" evidence="1">
    <location>
        <begin position="746"/>
        <end position="768"/>
    </location>
</feature>
<reference evidence="2 3" key="2">
    <citation type="journal article" date="2019" name="G3 (Bethesda)">
        <title>Hybrid Assembly of the Genome of the Entomopathogenic Nematode Steinernema carpocapsae Identifies the X-Chromosome.</title>
        <authorList>
            <person name="Serra L."/>
            <person name="Macchietto M."/>
            <person name="Macias-Munoz A."/>
            <person name="McGill C.J."/>
            <person name="Rodriguez I.M."/>
            <person name="Rodriguez B."/>
            <person name="Murad R."/>
            <person name="Mortazavi A."/>
        </authorList>
    </citation>
    <scope>NUCLEOTIDE SEQUENCE [LARGE SCALE GENOMIC DNA]</scope>
    <source>
        <strain evidence="2 3">ALL</strain>
    </source>
</reference>
<protein>
    <recommendedName>
        <fullName evidence="4">IRS-type PTB domain-containing protein</fullName>
    </recommendedName>
</protein>
<dbReference type="OrthoDB" id="10459966at2759"/>
<feature type="compositionally biased region" description="Basic and acidic residues" evidence="1">
    <location>
        <begin position="477"/>
        <end position="498"/>
    </location>
</feature>
<feature type="region of interest" description="Disordered" evidence="1">
    <location>
        <begin position="549"/>
        <end position="594"/>
    </location>
</feature>
<feature type="region of interest" description="Disordered" evidence="1">
    <location>
        <begin position="708"/>
        <end position="728"/>
    </location>
</feature>
<accession>A0A4U5NE76</accession>
<feature type="compositionally biased region" description="Polar residues" evidence="1">
    <location>
        <begin position="549"/>
        <end position="574"/>
    </location>
</feature>
<dbReference type="InterPro" id="IPR011993">
    <property type="entry name" value="PH-like_dom_sf"/>
</dbReference>
<evidence type="ECO:0000313" key="3">
    <source>
        <dbReference type="Proteomes" id="UP000298663"/>
    </source>
</evidence>
<evidence type="ECO:0000313" key="2">
    <source>
        <dbReference type="EMBL" id="TKR80940.1"/>
    </source>
</evidence>